<dbReference type="RefSeq" id="XP_065663584.1">
    <property type="nucleotide sequence ID" value="XM_065807512.1"/>
</dbReference>
<accession>A0ABM4CP13</accession>
<organism evidence="2 3">
    <name type="scientific">Hydra vulgaris</name>
    <name type="common">Hydra</name>
    <name type="synonym">Hydra attenuata</name>
    <dbReference type="NCBI Taxonomy" id="6087"/>
    <lineage>
        <taxon>Eukaryota</taxon>
        <taxon>Metazoa</taxon>
        <taxon>Cnidaria</taxon>
        <taxon>Hydrozoa</taxon>
        <taxon>Hydroidolina</taxon>
        <taxon>Anthoathecata</taxon>
        <taxon>Aplanulata</taxon>
        <taxon>Hydridae</taxon>
        <taxon>Hydra</taxon>
    </lineage>
</organism>
<dbReference type="SUPFAM" id="SSF88723">
    <property type="entry name" value="PIN domain-like"/>
    <property type="match status" value="1"/>
</dbReference>
<dbReference type="GeneID" id="136085845"/>
<protein>
    <submittedName>
        <fullName evidence="3">Uncharacterized protein LOC136085845</fullName>
    </submittedName>
</protein>
<reference evidence="3" key="1">
    <citation type="submission" date="2025-08" db="UniProtKB">
        <authorList>
            <consortium name="RefSeq"/>
        </authorList>
    </citation>
    <scope>IDENTIFICATION</scope>
</reference>
<sequence>MFAASSILSILLEEVWVELSDEEKTEIKLMYSSNMHNKNGDTDLEKKLILLFEKKQEEYMAKSRTAKLWLNYVHYIFIVQEFIRAERTSNWNLHIATTKCMLKLLASTGHNNYTKSLRLYLQSVDELACTHPEVYKQFLNGEHTVRRTSKSWSGIWTDLSIEQILMKSLKGKGGVVGRGITENVLHVWTSTMHRCAEMTEAINSLTSPRNSSKEHKELCAGRIRRDSEDFQKIKSWFDSHSPFDVREQLEALDSGLVDEFNQVTCDCSESIGASILAQMNDMTYTEVSFKRSNQLKNLQGLYSNIKVNNENISVDPLTLFLRLSVIVEKKPEKEIEDYFYYELTSFPMSLFKDGLMRSAQKHKLKNYLTKPVISMPFAPYFLKVADGGALLYCCDWNKGEIFDNIFEKYIQFLNYLKVSVVVFDGYENSTKDATRIKRGSLSQFAVEIHKSNPCPSDRSKFFSNYANKKSFIRILEVRLRERGFTVYVCHSDADTTIVKIALNFSKTEPVTIFADDSDILCLLLHHCKSVESLHKIYLTSMTKRVDCQRECYDIDQIIGSTAEHVINNILFAHAFTGCDTISAIHNFGKTSIFRKLEAKDLCNAANIFYHDDKSPDEIGNASIRFFQLLHSSTSNLQQIRKQKYEEMINSDRAHIDPSVLPPSPRAAYYHGLRVYHQVRIWRCLSEIDLDPLNWGWKLNGFMYSPIATDENAGPEDILKVVRCGCKNSCSSRCSCRKMGLHCTSLCATCHGINCTNIEKVDEENEPAHDRHFSDVFT</sequence>
<dbReference type="InterPro" id="IPR029060">
    <property type="entry name" value="PIN-like_dom_sf"/>
</dbReference>
<gene>
    <name evidence="3" type="primary">LOC136085845</name>
</gene>
<dbReference type="PANTHER" id="PTHR47018:SF3">
    <property type="entry name" value="MYCBP-ASSOCIATED PROTEIN"/>
    <property type="match status" value="1"/>
</dbReference>
<proteinExistence type="predicted"/>
<name>A0ABM4CP13_HYDVU</name>
<keyword evidence="2" id="KW-1185">Reference proteome</keyword>
<feature type="signal peptide" evidence="1">
    <location>
        <begin position="1"/>
        <end position="17"/>
    </location>
</feature>
<evidence type="ECO:0000313" key="3">
    <source>
        <dbReference type="RefSeq" id="XP_065663584.1"/>
    </source>
</evidence>
<dbReference type="PANTHER" id="PTHR47018">
    <property type="entry name" value="CXC DOMAIN-CONTAINING PROTEIN-RELATED"/>
    <property type="match status" value="1"/>
</dbReference>
<evidence type="ECO:0000313" key="2">
    <source>
        <dbReference type="Proteomes" id="UP001652625"/>
    </source>
</evidence>
<evidence type="ECO:0000256" key="1">
    <source>
        <dbReference type="SAM" id="SignalP"/>
    </source>
</evidence>
<feature type="chain" id="PRO_5045395753" evidence="1">
    <location>
        <begin position="18"/>
        <end position="777"/>
    </location>
</feature>
<keyword evidence="1" id="KW-0732">Signal</keyword>
<dbReference type="Proteomes" id="UP001652625">
    <property type="component" value="Chromosome 10"/>
</dbReference>